<comment type="caution">
    <text evidence="1">The sequence shown here is derived from an EMBL/GenBank/DDBJ whole genome shotgun (WGS) entry which is preliminary data.</text>
</comment>
<evidence type="ECO:0008006" key="3">
    <source>
        <dbReference type="Google" id="ProtNLM"/>
    </source>
</evidence>
<dbReference type="EMBL" id="WJXB01000002">
    <property type="protein sequence ID" value="MRN53119.1"/>
    <property type="molecule type" value="Genomic_DNA"/>
</dbReference>
<evidence type="ECO:0000313" key="2">
    <source>
        <dbReference type="Proteomes" id="UP000463051"/>
    </source>
</evidence>
<gene>
    <name evidence="1" type="ORF">GJB61_08945</name>
</gene>
<dbReference type="RefSeq" id="WP_154118084.1">
    <property type="nucleotide sequence ID" value="NZ_WJXB01000002.1"/>
</dbReference>
<proteinExistence type="predicted"/>
<name>A0A7X2H421_9BACL</name>
<dbReference type="Proteomes" id="UP000463051">
    <property type="component" value="Unassembled WGS sequence"/>
</dbReference>
<accession>A0A7X2H421</accession>
<protein>
    <recommendedName>
        <fullName evidence="3">TIGR03986 family CRISPR-associated RAMP protein</fullName>
    </recommendedName>
</protein>
<reference evidence="1 2" key="1">
    <citation type="submission" date="2019-11" db="EMBL/GenBank/DDBJ databases">
        <title>Paenibacillus monticola sp. nov., a novel PGPR strain isolated from mountain sample in China.</title>
        <authorList>
            <person name="Zhao Q."/>
            <person name="Li H.-P."/>
            <person name="Zhang J.-L."/>
        </authorList>
    </citation>
    <scope>NUCLEOTIDE SEQUENCE [LARGE SCALE GENOMIC DNA]</scope>
    <source>
        <strain evidence="1 2">LC-T2</strain>
    </source>
</reference>
<evidence type="ECO:0000313" key="1">
    <source>
        <dbReference type="EMBL" id="MRN53119.1"/>
    </source>
</evidence>
<sequence>MNKANRSAPHPVTLPYDFVPFAGDEVKPAAATEYPYLKSEVPSHDGNAEFPLSGYLSYRITPHSDLALEVRKRAGADAGGNYFISGSQIRGRIRANVEMLSASYPEFIDRSEMLYRELMKPAGEAISSNAYKDLLGIGSTQGNKKIEQVVRAGFLEKVGNEYYIIPAKPFGDNNFVSIKEFELVTKGLLDRDNHLFQWGINYRNGKADSNLIQKLSKPYREIEELDKDISGIRRSSLKGEITKEVEEIIKRIFTNDFAFNTHIKGYNPDLVVLQEQLISALQDKVGNEKLEPLFTKMSERWRLKAEIHLMYKNKVVPVNPNFKPFQKNVNFIASGTYISSLSISPIKEGGQKGFLYNSTNASSKRSHYLIGEADKQQEKIPVPPAVIETYKLLYNKMRSTSKSFYNVFDEYTELFKACGREMPIVFYQDNVNHEKVPLRIGRTPYFKVPFGHQLKGLLGDPAEQLLDYAQALFGYISVKGEEGYKSRLRFSPVDLKGEADFEGDKKPFLLMSPYASAGGMYLRPKKGVPQGYTTAKGSMPNPSQQLNGYKYYHILKDTVPYHPSGERKNMETVKTVFSKQNINNMDGKIYFSNLSQQELGLVLLSLDIELLLESQKYRGDVQKYLNHSQSIVKMNKRADGTLKPETLYELIGGAKPYGYGKVQFKIKDLCLEKQGNDFESLIVNTSDELQSNYTEYIDAFIEAMNGPDLFNRIHLDRYIRSKQEIDFAGKENHCNWDNLEYKISTSDREGGKKGGGYPANWVLER</sequence>
<organism evidence="1 2">
    <name type="scientific">Paenibacillus monticola</name>
    <dbReference type="NCBI Taxonomy" id="2666075"/>
    <lineage>
        <taxon>Bacteria</taxon>
        <taxon>Bacillati</taxon>
        <taxon>Bacillota</taxon>
        <taxon>Bacilli</taxon>
        <taxon>Bacillales</taxon>
        <taxon>Paenibacillaceae</taxon>
        <taxon>Paenibacillus</taxon>
    </lineage>
</organism>
<keyword evidence="2" id="KW-1185">Reference proteome</keyword>
<dbReference type="AlphaFoldDB" id="A0A7X2H421"/>